<feature type="region of interest" description="Disordered" evidence="1">
    <location>
        <begin position="297"/>
        <end position="346"/>
    </location>
</feature>
<dbReference type="InterPro" id="IPR043970">
    <property type="entry name" value="FUZ/MON1/HPS1_longin_3"/>
</dbReference>
<reference evidence="5 6" key="1">
    <citation type="submission" date="2024-11" db="EMBL/GenBank/DDBJ databases">
        <title>Chromosome-level genome assembly of the freshwater bivalve Anodonta woodiana.</title>
        <authorList>
            <person name="Chen X."/>
        </authorList>
    </citation>
    <scope>NUCLEOTIDE SEQUENCE [LARGE SCALE GENOMIC DNA]</scope>
    <source>
        <strain evidence="5">MN2024</strain>
        <tissue evidence="5">Gills</tissue>
    </source>
</reference>
<evidence type="ECO:0000259" key="4">
    <source>
        <dbReference type="Pfam" id="PF19038"/>
    </source>
</evidence>
<gene>
    <name evidence="5" type="ORF">ACJMK2_004910</name>
</gene>
<dbReference type="EMBL" id="JBJQND010000010">
    <property type="protein sequence ID" value="KAL3863141.1"/>
    <property type="molecule type" value="Genomic_DNA"/>
</dbReference>
<dbReference type="AlphaFoldDB" id="A0ABD3VPS0"/>
<protein>
    <recommendedName>
        <fullName evidence="7">Hermansky-Pudlak syndrome 1</fullName>
    </recommendedName>
</protein>
<dbReference type="PANTHER" id="PTHR12761">
    <property type="entry name" value="HERMANSKY-PUDLAK SYNDROME PROTEIN 1"/>
    <property type="match status" value="1"/>
</dbReference>
<evidence type="ECO:0000259" key="2">
    <source>
        <dbReference type="Pfam" id="PF19036"/>
    </source>
</evidence>
<feature type="domain" description="FUZ/MON1/HPS1 second Longin" evidence="3">
    <location>
        <begin position="199"/>
        <end position="264"/>
    </location>
</feature>
<name>A0ABD3VPS0_SINWO</name>
<organism evidence="5 6">
    <name type="scientific">Sinanodonta woodiana</name>
    <name type="common">Chinese pond mussel</name>
    <name type="synonym">Anodonta woodiana</name>
    <dbReference type="NCBI Taxonomy" id="1069815"/>
    <lineage>
        <taxon>Eukaryota</taxon>
        <taxon>Metazoa</taxon>
        <taxon>Spiralia</taxon>
        <taxon>Lophotrochozoa</taxon>
        <taxon>Mollusca</taxon>
        <taxon>Bivalvia</taxon>
        <taxon>Autobranchia</taxon>
        <taxon>Heteroconchia</taxon>
        <taxon>Palaeoheterodonta</taxon>
        <taxon>Unionida</taxon>
        <taxon>Unionoidea</taxon>
        <taxon>Unionidae</taxon>
        <taxon>Unioninae</taxon>
        <taxon>Sinanodonta</taxon>
    </lineage>
</organism>
<evidence type="ECO:0000313" key="6">
    <source>
        <dbReference type="Proteomes" id="UP001634394"/>
    </source>
</evidence>
<feature type="compositionally biased region" description="Low complexity" evidence="1">
    <location>
        <begin position="307"/>
        <end position="317"/>
    </location>
</feature>
<dbReference type="Pfam" id="PF19038">
    <property type="entry name" value="Fuz_longin_3"/>
    <property type="match status" value="1"/>
</dbReference>
<dbReference type="Proteomes" id="UP001634394">
    <property type="component" value="Unassembled WGS sequence"/>
</dbReference>
<feature type="region of interest" description="Disordered" evidence="1">
    <location>
        <begin position="385"/>
        <end position="440"/>
    </location>
</feature>
<dbReference type="InterPro" id="IPR043972">
    <property type="entry name" value="FUZ/MON1/HPS1_longin_1"/>
</dbReference>
<dbReference type="Pfam" id="PF19037">
    <property type="entry name" value="Fuz_longin_2"/>
    <property type="match status" value="1"/>
</dbReference>
<comment type="caution">
    <text evidence="5">The sequence shown here is derived from an EMBL/GenBank/DDBJ whole genome shotgun (WGS) entry which is preliminary data.</text>
</comment>
<feature type="domain" description="FUZ/MON1/HPS1 third Longin" evidence="4">
    <location>
        <begin position="644"/>
        <end position="790"/>
    </location>
</feature>
<keyword evidence="6" id="KW-1185">Reference proteome</keyword>
<proteinExistence type="predicted"/>
<evidence type="ECO:0000259" key="3">
    <source>
        <dbReference type="Pfam" id="PF19037"/>
    </source>
</evidence>
<feature type="domain" description="FUZ/MON1/HPS1 first Longin" evidence="2">
    <location>
        <begin position="4"/>
        <end position="124"/>
    </location>
</feature>
<evidence type="ECO:0000313" key="5">
    <source>
        <dbReference type="EMBL" id="KAL3863141.1"/>
    </source>
</evidence>
<sequence>MKGFIVVDRMNDVHFIDTDAEFSRHINKQALDQGLLKEDDIDWNTIDSNIIMQQFSPLIMSQWYMIDTANNPCSSITCENGFLFVFKHFSDFLIIAINGDGSETEDFLTRKCLVFIRLIQFLFGPVSQEVGRPMFTSKPERWNFLRRILTTWVDLVSKEQAFLMEAVEQLHVNQMLNEQCIELLRLGVISVQAAGEKHTQHALLLVNSKLLALYSNYSAYELNAADILCIIILMRELFPTNEKLEDLFSHLYSNTGHSVPSTPIETKLIDRYESAHEGLTEGDDSDDHEQYLSAVESPGVAVKPGMESSESSTSSSSNNIPDRGARTPYPEVSESYYSSREGPTPDELKDLIEEELAGLQENVLTTSRRRSRTVTEVEALRSREMRLDLNEPSHSGRGRSRSCLESNTMQKESSLTEETAQKRPVSSQEDEDQITSELKDAETGPIKQTVFLTTPICTYAPYQIHCQRIFPGMVLVVLSEMPLISQANRLVQVLQHLKELLNGSKDTVNHTQGQMVYDIINSQLVKILFSLKHATGHMQRLCNEVKSKWDSEELKTQLLSFLERVAGTDIPPNLERSLKFLRNRILEIFFHLYLYPRPLTEAMEVTMGEIRARIAIKLSDYREYLTVKAQRNITMTSYIVEFPGLIHFIYVNRRTNQITAPALNITSGIDATKYLKDQIWSKVPWMLQKLHTGCITIIARDGDFHYSYFLWFEDLMGEPKVIQKPYQPDISTPPPGILVGNFYRSLILKCFPNSVPGSVHCNELFMMHVGLAPAHYIATQCRQLATALWDTTGEAFTPINLL</sequence>
<dbReference type="InterPro" id="IPR026053">
    <property type="entry name" value="HPS1"/>
</dbReference>
<evidence type="ECO:0008006" key="7">
    <source>
        <dbReference type="Google" id="ProtNLM"/>
    </source>
</evidence>
<feature type="compositionally biased region" description="Polar residues" evidence="1">
    <location>
        <begin position="403"/>
        <end position="418"/>
    </location>
</feature>
<dbReference type="PANTHER" id="PTHR12761:SF1">
    <property type="entry name" value="BLOC-3 COMPLEX MEMBER HPS1"/>
    <property type="match status" value="1"/>
</dbReference>
<evidence type="ECO:0000256" key="1">
    <source>
        <dbReference type="SAM" id="MobiDB-lite"/>
    </source>
</evidence>
<dbReference type="InterPro" id="IPR043971">
    <property type="entry name" value="FUZ/MON1/HPS1_longin_2"/>
</dbReference>
<accession>A0ABD3VPS0</accession>
<feature type="compositionally biased region" description="Low complexity" evidence="1">
    <location>
        <begin position="328"/>
        <end position="339"/>
    </location>
</feature>
<dbReference type="Pfam" id="PF19036">
    <property type="entry name" value="Fuz_longin_1"/>
    <property type="match status" value="1"/>
</dbReference>